<organism evidence="2 3">
    <name type="scientific">Odoribacter splanchnicus</name>
    <dbReference type="NCBI Taxonomy" id="28118"/>
    <lineage>
        <taxon>Bacteria</taxon>
        <taxon>Pseudomonadati</taxon>
        <taxon>Bacteroidota</taxon>
        <taxon>Bacteroidia</taxon>
        <taxon>Bacteroidales</taxon>
        <taxon>Odoribacteraceae</taxon>
        <taxon>Odoribacter</taxon>
    </lineage>
</organism>
<keyword evidence="1" id="KW-0472">Membrane</keyword>
<feature type="transmembrane region" description="Helical" evidence="1">
    <location>
        <begin position="41"/>
        <end position="61"/>
    </location>
</feature>
<evidence type="ECO:0000256" key="1">
    <source>
        <dbReference type="SAM" id="Phobius"/>
    </source>
</evidence>
<sequence>MVLLLFFIYLVPVVFVFCIVLKLGLWLAINLIQLAVWLLKHAFVLLWKLLVFVAVLVFASLRSSPPPK</sequence>
<accession>A0A412WKB9</accession>
<proteinExistence type="predicted"/>
<keyword evidence="1" id="KW-0812">Transmembrane</keyword>
<dbReference type="Proteomes" id="UP000283426">
    <property type="component" value="Unassembled WGS sequence"/>
</dbReference>
<name>A0A412WKB9_9BACT</name>
<comment type="caution">
    <text evidence="2">The sequence shown here is derived from an EMBL/GenBank/DDBJ whole genome shotgun (WGS) entry which is preliminary data.</text>
</comment>
<evidence type="ECO:0000313" key="3">
    <source>
        <dbReference type="Proteomes" id="UP000283426"/>
    </source>
</evidence>
<reference evidence="2 3" key="1">
    <citation type="submission" date="2018-08" db="EMBL/GenBank/DDBJ databases">
        <title>A genome reference for cultivated species of the human gut microbiota.</title>
        <authorList>
            <person name="Zou Y."/>
            <person name="Xue W."/>
            <person name="Luo G."/>
        </authorList>
    </citation>
    <scope>NUCLEOTIDE SEQUENCE [LARGE SCALE GENOMIC DNA]</scope>
    <source>
        <strain evidence="2 3">AF14-6AC</strain>
    </source>
</reference>
<evidence type="ECO:0000313" key="2">
    <source>
        <dbReference type="EMBL" id="RGV27610.1"/>
    </source>
</evidence>
<gene>
    <name evidence="2" type="ORF">DWW24_07080</name>
</gene>
<feature type="transmembrane region" description="Helical" evidence="1">
    <location>
        <begin position="6"/>
        <end position="29"/>
    </location>
</feature>
<dbReference type="RefSeq" id="WP_005938468.1">
    <property type="nucleotide sequence ID" value="NZ_QRYW01000012.1"/>
</dbReference>
<dbReference type="EMBL" id="QRYW01000012">
    <property type="protein sequence ID" value="RGV27610.1"/>
    <property type="molecule type" value="Genomic_DNA"/>
</dbReference>
<keyword evidence="1" id="KW-1133">Transmembrane helix</keyword>
<dbReference type="AlphaFoldDB" id="A0A412WKB9"/>
<dbReference type="GeneID" id="60062764"/>
<protein>
    <submittedName>
        <fullName evidence="2">Uncharacterized protein</fullName>
    </submittedName>
</protein>